<evidence type="ECO:0000256" key="1">
    <source>
        <dbReference type="SAM" id="MobiDB-lite"/>
    </source>
</evidence>
<proteinExistence type="predicted"/>
<name>A0A8J2VIE5_9BACL</name>
<gene>
    <name evidence="2" type="ORF">GCM10011571_22230</name>
</gene>
<reference evidence="2" key="1">
    <citation type="journal article" date="2014" name="Int. J. Syst. Evol. Microbiol.">
        <title>Complete genome sequence of Corynebacterium casei LMG S-19264T (=DSM 44701T), isolated from a smear-ripened cheese.</title>
        <authorList>
            <consortium name="US DOE Joint Genome Institute (JGI-PGF)"/>
            <person name="Walter F."/>
            <person name="Albersmeier A."/>
            <person name="Kalinowski J."/>
            <person name="Ruckert C."/>
        </authorList>
    </citation>
    <scope>NUCLEOTIDE SEQUENCE</scope>
    <source>
        <strain evidence="2">CGMCC 1.15179</strain>
    </source>
</reference>
<accession>A0A8J2VIE5</accession>
<protein>
    <submittedName>
        <fullName evidence="2">Uncharacterized protein</fullName>
    </submittedName>
</protein>
<sequence>MKTASSTPIIAQNQTFAILGECLSPLLIKVLPAILNGRIHTDPPKIGGGPKPWSISKPITETPSRPEVAS</sequence>
<reference evidence="2" key="2">
    <citation type="submission" date="2020-09" db="EMBL/GenBank/DDBJ databases">
        <authorList>
            <person name="Sun Q."/>
            <person name="Zhou Y."/>
        </authorList>
    </citation>
    <scope>NUCLEOTIDE SEQUENCE</scope>
    <source>
        <strain evidence="2">CGMCC 1.15179</strain>
    </source>
</reference>
<feature type="region of interest" description="Disordered" evidence="1">
    <location>
        <begin position="41"/>
        <end position="70"/>
    </location>
</feature>
<keyword evidence="3" id="KW-1185">Reference proteome</keyword>
<comment type="caution">
    <text evidence="2">The sequence shown here is derived from an EMBL/GenBank/DDBJ whole genome shotgun (WGS) entry which is preliminary data.</text>
</comment>
<evidence type="ECO:0000313" key="3">
    <source>
        <dbReference type="Proteomes" id="UP000625210"/>
    </source>
</evidence>
<dbReference type="Proteomes" id="UP000625210">
    <property type="component" value="Unassembled WGS sequence"/>
</dbReference>
<dbReference type="AlphaFoldDB" id="A0A8J2VIE5"/>
<dbReference type="EMBL" id="BMHQ01000007">
    <property type="protein sequence ID" value="GGE19839.1"/>
    <property type="molecule type" value="Genomic_DNA"/>
</dbReference>
<evidence type="ECO:0000313" key="2">
    <source>
        <dbReference type="EMBL" id="GGE19839.1"/>
    </source>
</evidence>
<organism evidence="2 3">
    <name type="scientific">Marinithermofilum abyssi</name>
    <dbReference type="NCBI Taxonomy" id="1571185"/>
    <lineage>
        <taxon>Bacteria</taxon>
        <taxon>Bacillati</taxon>
        <taxon>Bacillota</taxon>
        <taxon>Bacilli</taxon>
        <taxon>Bacillales</taxon>
        <taxon>Thermoactinomycetaceae</taxon>
        <taxon>Marinithermofilum</taxon>
    </lineage>
</organism>